<comment type="caution">
    <text evidence="2">The sequence shown here is derived from an EMBL/GenBank/DDBJ whole genome shotgun (WGS) entry which is preliminary data.</text>
</comment>
<dbReference type="SUPFAM" id="SSF51905">
    <property type="entry name" value="FAD/NAD(P)-binding domain"/>
    <property type="match status" value="1"/>
</dbReference>
<gene>
    <name evidence="2" type="ORF">S01H1_81674</name>
</gene>
<dbReference type="GO" id="GO:0016614">
    <property type="term" value="F:oxidoreductase activity, acting on CH-OH group of donors"/>
    <property type="evidence" value="ECO:0007669"/>
    <property type="project" value="InterPro"/>
</dbReference>
<dbReference type="InterPro" id="IPR036188">
    <property type="entry name" value="FAD/NAD-bd_sf"/>
</dbReference>
<reference evidence="2" key="1">
    <citation type="journal article" date="2014" name="Front. Microbiol.">
        <title>High frequency of phylogenetically diverse reductive dehalogenase-homologous genes in deep subseafloor sedimentary metagenomes.</title>
        <authorList>
            <person name="Kawai M."/>
            <person name="Futagami T."/>
            <person name="Toyoda A."/>
            <person name="Takaki Y."/>
            <person name="Nishi S."/>
            <person name="Hori S."/>
            <person name="Arai W."/>
            <person name="Tsubouchi T."/>
            <person name="Morono Y."/>
            <person name="Uchiyama I."/>
            <person name="Ito T."/>
            <person name="Fujiyama A."/>
            <person name="Inagaki F."/>
            <person name="Takami H."/>
        </authorList>
    </citation>
    <scope>NUCLEOTIDE SEQUENCE</scope>
    <source>
        <strain evidence="2">Expedition CK06-06</strain>
    </source>
</reference>
<feature type="domain" description="Glucose-methanol-choline oxidoreductase C-terminal" evidence="1">
    <location>
        <begin position="46"/>
        <end position="94"/>
    </location>
</feature>
<sequence length="121" mass="13249">TVDGKISKPTTAQDRYRLNHASIVSREILIKAGCDPDSIFVGPLRGTHPCATVRIGEMLDTNLQTEVKNLYVCDASSFPEALDRPPVLTIIALAKRLSDHLLKTVFRRKASRRVPAAPAEG</sequence>
<evidence type="ECO:0000259" key="1">
    <source>
        <dbReference type="Pfam" id="PF05199"/>
    </source>
</evidence>
<feature type="non-terminal residue" evidence="2">
    <location>
        <position position="1"/>
    </location>
</feature>
<proteinExistence type="predicted"/>
<organism evidence="2">
    <name type="scientific">marine sediment metagenome</name>
    <dbReference type="NCBI Taxonomy" id="412755"/>
    <lineage>
        <taxon>unclassified sequences</taxon>
        <taxon>metagenomes</taxon>
        <taxon>ecological metagenomes</taxon>
    </lineage>
</organism>
<accession>X0YAL3</accession>
<protein>
    <recommendedName>
        <fullName evidence="1">Glucose-methanol-choline oxidoreductase C-terminal domain-containing protein</fullName>
    </recommendedName>
</protein>
<dbReference type="EMBL" id="BARS01055299">
    <property type="protein sequence ID" value="GAG44337.1"/>
    <property type="molecule type" value="Genomic_DNA"/>
</dbReference>
<dbReference type="AlphaFoldDB" id="X0YAL3"/>
<evidence type="ECO:0000313" key="2">
    <source>
        <dbReference type="EMBL" id="GAG44337.1"/>
    </source>
</evidence>
<dbReference type="Gene3D" id="3.50.50.60">
    <property type="entry name" value="FAD/NAD(P)-binding domain"/>
    <property type="match status" value="1"/>
</dbReference>
<dbReference type="InterPro" id="IPR007867">
    <property type="entry name" value="GMC_OxRtase_C"/>
</dbReference>
<dbReference type="Pfam" id="PF05199">
    <property type="entry name" value="GMC_oxred_C"/>
    <property type="match status" value="1"/>
</dbReference>
<name>X0YAL3_9ZZZZ</name>